<organism evidence="8 9">
    <name type="scientific">Stephanodiscus triporus</name>
    <dbReference type="NCBI Taxonomy" id="2934178"/>
    <lineage>
        <taxon>Eukaryota</taxon>
        <taxon>Sar</taxon>
        <taxon>Stramenopiles</taxon>
        <taxon>Ochrophyta</taxon>
        <taxon>Bacillariophyta</taxon>
        <taxon>Coscinodiscophyceae</taxon>
        <taxon>Thalassiosirophycidae</taxon>
        <taxon>Stephanodiscales</taxon>
        <taxon>Stephanodiscaceae</taxon>
        <taxon>Stephanodiscus</taxon>
    </lineage>
</organism>
<evidence type="ECO:0000256" key="3">
    <source>
        <dbReference type="ARBA" id="ARBA00022691"/>
    </source>
</evidence>
<feature type="binding site" evidence="5">
    <location>
        <position position="517"/>
    </location>
    <ligand>
        <name>S-adenosyl-L-methionine</name>
        <dbReference type="ChEBI" id="CHEBI:59789"/>
    </ligand>
</feature>
<evidence type="ECO:0000313" key="9">
    <source>
        <dbReference type="Proteomes" id="UP001530315"/>
    </source>
</evidence>
<evidence type="ECO:0000256" key="4">
    <source>
        <dbReference type="ARBA" id="ARBA00022884"/>
    </source>
</evidence>
<dbReference type="Gene3D" id="3.40.50.150">
    <property type="entry name" value="Vaccinia Virus protein VP39"/>
    <property type="match status" value="1"/>
</dbReference>
<feature type="binding site" evidence="5">
    <location>
        <position position="447"/>
    </location>
    <ligand>
        <name>S-adenosyl-L-methionine</name>
        <dbReference type="ChEBI" id="CHEBI:59789"/>
    </ligand>
</feature>
<feature type="chain" id="PRO_5044830362" description="SAM-dependent MTase RsmB/NOP-type domain-containing protein" evidence="6">
    <location>
        <begin position="20"/>
        <end position="638"/>
    </location>
</feature>
<keyword evidence="4 5" id="KW-0694">RNA-binding</keyword>
<keyword evidence="6" id="KW-0732">Signal</keyword>
<dbReference type="EMBL" id="JALLAZ020000253">
    <property type="protein sequence ID" value="KAL3799480.1"/>
    <property type="molecule type" value="Genomic_DNA"/>
</dbReference>
<dbReference type="InterPro" id="IPR023267">
    <property type="entry name" value="RCMT"/>
</dbReference>
<evidence type="ECO:0000256" key="5">
    <source>
        <dbReference type="PROSITE-ProRule" id="PRU01023"/>
    </source>
</evidence>
<dbReference type="GO" id="GO:0008168">
    <property type="term" value="F:methyltransferase activity"/>
    <property type="evidence" value="ECO:0007669"/>
    <property type="project" value="UniProtKB-KW"/>
</dbReference>
<dbReference type="GO" id="GO:0032259">
    <property type="term" value="P:methylation"/>
    <property type="evidence" value="ECO:0007669"/>
    <property type="project" value="UniProtKB-KW"/>
</dbReference>
<evidence type="ECO:0000256" key="6">
    <source>
        <dbReference type="SAM" id="SignalP"/>
    </source>
</evidence>
<comment type="similarity">
    <text evidence="5">Belongs to the class I-like SAM-binding methyltransferase superfamily. RsmB/NOP family.</text>
</comment>
<dbReference type="PRINTS" id="PR02008">
    <property type="entry name" value="RCMTFAMILY"/>
</dbReference>
<name>A0ABD3QGM7_9STRA</name>
<dbReference type="SUPFAM" id="SSF53335">
    <property type="entry name" value="S-adenosyl-L-methionine-dependent methyltransferases"/>
    <property type="match status" value="1"/>
</dbReference>
<gene>
    <name evidence="8" type="ORF">ACHAW5_000588</name>
</gene>
<sequence length="638" mass="71115">MRRHLESLVLILFVESSVCFHPSISVDKPQYRFAHQHPYEAGKETVESICRSTSWEERLRREATEALLPVFFPTSVASPTSRNGPTEHSPITAEASLKRLLRKKYQYPQEEFDSDRHQNISVNESRGRLAALILGTSVMRLRHWYIVVSQNGFILHHGAKIPIPYPLDRSLLSLVTYNDPLGVSEDENHEHITEEALLVRAMVDEHARYLSSSGNRTLPILPSNSSRDTELAIQYSLPPFFASSLLLQYGYTQAQKICELMNSPGPITLRRNAIQFPGSDDDLCEWLWEEDGIKAESCNRLHSCQNITVLSSTLTRDGSNGYVVGSSSIPGSILPPPNGAIRILPPESIDATTAERRRSIKSIWSMRGWQNGYFEVQDAGSQIITQSLEVRPGESILDYCAGNGGKSFGLASALLDTTSPTGGSHSNDECGARKDSTSRQSKIVAHDVVDERLRQIKGSLKRVGFTARVDANNDNDTVYVAQNRRGDCECTFQIATSSDLDAGIDCIASCFDAVLVDAPCSSTGVLRRRPAQRWDLTEKQMYEELPKLQLEVLEKAASFVAEGGRLVYSTCSLLTEENDFVARKFEQSTVGSGFERWDFSLIRGNDSLLSEDRHTLTLLPSEISDGFFIARWKRGTKV</sequence>
<dbReference type="Pfam" id="PF01189">
    <property type="entry name" value="Methyltr_RsmB-F"/>
    <property type="match status" value="1"/>
</dbReference>
<dbReference type="PROSITE" id="PS51686">
    <property type="entry name" value="SAM_MT_RSMB_NOP"/>
    <property type="match status" value="1"/>
</dbReference>
<dbReference type="AlphaFoldDB" id="A0ABD3QGM7"/>
<dbReference type="InterPro" id="IPR001678">
    <property type="entry name" value="MeTrfase_RsmB-F_NOP2_dom"/>
</dbReference>
<evidence type="ECO:0000259" key="7">
    <source>
        <dbReference type="PROSITE" id="PS51686"/>
    </source>
</evidence>
<comment type="caution">
    <text evidence="8">The sequence shown here is derived from an EMBL/GenBank/DDBJ whole genome shotgun (WGS) entry which is preliminary data.</text>
</comment>
<feature type="domain" description="SAM-dependent MTase RsmB/NOP-type" evidence="7">
    <location>
        <begin position="295"/>
        <end position="635"/>
    </location>
</feature>
<comment type="caution">
    <text evidence="5">Lacks conserved residue(s) required for the propagation of feature annotation.</text>
</comment>
<dbReference type="GO" id="GO:0003723">
    <property type="term" value="F:RNA binding"/>
    <property type="evidence" value="ECO:0007669"/>
    <property type="project" value="UniProtKB-UniRule"/>
</dbReference>
<evidence type="ECO:0000256" key="2">
    <source>
        <dbReference type="ARBA" id="ARBA00022679"/>
    </source>
</evidence>
<keyword evidence="2 5" id="KW-0808">Transferase</keyword>
<proteinExistence type="inferred from homology"/>
<protein>
    <recommendedName>
        <fullName evidence="7">SAM-dependent MTase RsmB/NOP-type domain-containing protein</fullName>
    </recommendedName>
</protein>
<dbReference type="InterPro" id="IPR049560">
    <property type="entry name" value="MeTrfase_RsmB-F_NOP2_cat"/>
</dbReference>
<keyword evidence="1 5" id="KW-0489">Methyltransferase</keyword>
<evidence type="ECO:0000256" key="1">
    <source>
        <dbReference type="ARBA" id="ARBA00022603"/>
    </source>
</evidence>
<keyword evidence="9" id="KW-1185">Reference proteome</keyword>
<dbReference type="Proteomes" id="UP001530315">
    <property type="component" value="Unassembled WGS sequence"/>
</dbReference>
<reference evidence="8 9" key="1">
    <citation type="submission" date="2024-10" db="EMBL/GenBank/DDBJ databases">
        <title>Updated reference genomes for cyclostephanoid diatoms.</title>
        <authorList>
            <person name="Roberts W.R."/>
            <person name="Alverson A.J."/>
        </authorList>
    </citation>
    <scope>NUCLEOTIDE SEQUENCE [LARGE SCALE GENOMIC DNA]</scope>
    <source>
        <strain evidence="8 9">AJA276-08</strain>
    </source>
</reference>
<feature type="active site" description="Nucleophile" evidence="5">
    <location>
        <position position="571"/>
    </location>
</feature>
<accession>A0ABD3QGM7</accession>
<keyword evidence="3 5" id="KW-0949">S-adenosyl-L-methionine</keyword>
<dbReference type="InterPro" id="IPR029063">
    <property type="entry name" value="SAM-dependent_MTases_sf"/>
</dbReference>
<dbReference type="PANTHER" id="PTHR22807">
    <property type="entry name" value="NOP2 YEAST -RELATED NOL1/NOP2/FMU SUN DOMAIN-CONTAINING"/>
    <property type="match status" value="1"/>
</dbReference>
<feature type="signal peptide" evidence="6">
    <location>
        <begin position="1"/>
        <end position="19"/>
    </location>
</feature>
<evidence type="ECO:0000313" key="8">
    <source>
        <dbReference type="EMBL" id="KAL3799480.1"/>
    </source>
</evidence>
<dbReference type="PANTHER" id="PTHR22807:SF30">
    <property type="entry name" value="28S RRNA (CYTOSINE(4447)-C(5))-METHYLTRANSFERASE-RELATED"/>
    <property type="match status" value="1"/>
</dbReference>